<proteinExistence type="predicted"/>
<evidence type="ECO:0000259" key="1">
    <source>
        <dbReference type="PROSITE" id="PS51286"/>
    </source>
</evidence>
<keyword evidence="3" id="KW-1185">Reference proteome</keyword>
<evidence type="ECO:0000313" key="2">
    <source>
        <dbReference type="EMBL" id="CAF4796521.1"/>
    </source>
</evidence>
<sequence length="640" mass="74195">MLVLWRSYTKSNTTKTLLSGKCNAILPNNENLSRNQSNNDSNNPELINSTMLHEIGYNVTELPVVIRKLKDLSDLNGPEKEVPKRNNKSVNYHLIQEEFKQCVDLRDVFSLITKCTKITPNIALGAIERIYDLERNTKSVTYNSNENYYSNVYFAKGAILDKLLKVVMKTEDTQTILNVLKTNSSLIVPHKNKFCEELLLRVTDNKLNVDQLYEFASFLLINNDDQYYIDMIDKLWVGFTANEANVNESNIEKIFTILHGLKVSKKAMITFLEHKLIELWPKITPDCMVDIMDVFITEKYFSVQSYGILAKWFFSNIHALHEDAFLDIITKFILLNYTDDQIEGGVEKYIKLKGHKIKSYILIIGILNYLVKFQLRNEQILNICCDHYLKNLNNIPVSFLNSFIHPIGFLYFKPANQRLWDITETILLESYKKVNIQDLCSIMLSYIYVREYPTRLVTKVLHSEYFTKISSLHLLQKFYLIDTALSVECIEYGGPLLPKDQGLEPVLQDQRICSLINRVKHVVFDIFGQNRVSFAVFIPNLCSDANFIIDIMIHPIGLGSDTFNWKLKTVKNRNIALLIHLPDHYCTKSEQLIGPQEMKKRHLNLLGFKVVSLKYILLCQLSMSYKHKELEKYMLDSIGL</sequence>
<feature type="domain" description="RAP" evidence="1">
    <location>
        <begin position="575"/>
        <end position="636"/>
    </location>
</feature>
<protein>
    <recommendedName>
        <fullName evidence="1">RAP domain-containing protein</fullName>
    </recommendedName>
</protein>
<dbReference type="InterPro" id="IPR013584">
    <property type="entry name" value="RAP"/>
</dbReference>
<dbReference type="Proteomes" id="UP000663880">
    <property type="component" value="Unassembled WGS sequence"/>
</dbReference>
<dbReference type="AlphaFoldDB" id="A0A821P318"/>
<comment type="caution">
    <text evidence="2">The sequence shown here is derived from an EMBL/GenBank/DDBJ whole genome shotgun (WGS) entry which is preliminary data.</text>
</comment>
<dbReference type="Pfam" id="PF08373">
    <property type="entry name" value="RAP"/>
    <property type="match status" value="1"/>
</dbReference>
<accession>A0A821P318</accession>
<dbReference type="EMBL" id="CAJOBZ010000005">
    <property type="protein sequence ID" value="CAF4796521.1"/>
    <property type="molecule type" value="Genomic_DNA"/>
</dbReference>
<name>A0A821P318_9NEOP</name>
<gene>
    <name evidence="2" type="ORF">PMACD_LOCUS3187</name>
</gene>
<dbReference type="PROSITE" id="PS51286">
    <property type="entry name" value="RAP"/>
    <property type="match status" value="1"/>
</dbReference>
<reference evidence="2" key="1">
    <citation type="submission" date="2021-02" db="EMBL/GenBank/DDBJ databases">
        <authorList>
            <person name="Steward A R."/>
        </authorList>
    </citation>
    <scope>NUCLEOTIDE SEQUENCE</scope>
</reference>
<dbReference type="SMART" id="SM00952">
    <property type="entry name" value="RAP"/>
    <property type="match status" value="1"/>
</dbReference>
<organism evidence="2 3">
    <name type="scientific">Pieris macdunnoughi</name>
    <dbReference type="NCBI Taxonomy" id="345717"/>
    <lineage>
        <taxon>Eukaryota</taxon>
        <taxon>Metazoa</taxon>
        <taxon>Ecdysozoa</taxon>
        <taxon>Arthropoda</taxon>
        <taxon>Hexapoda</taxon>
        <taxon>Insecta</taxon>
        <taxon>Pterygota</taxon>
        <taxon>Neoptera</taxon>
        <taxon>Endopterygota</taxon>
        <taxon>Lepidoptera</taxon>
        <taxon>Glossata</taxon>
        <taxon>Ditrysia</taxon>
        <taxon>Papilionoidea</taxon>
        <taxon>Pieridae</taxon>
        <taxon>Pierinae</taxon>
        <taxon>Pieris</taxon>
    </lineage>
</organism>
<evidence type="ECO:0000313" key="3">
    <source>
        <dbReference type="Proteomes" id="UP000663880"/>
    </source>
</evidence>
<dbReference type="OrthoDB" id="385235at2759"/>